<dbReference type="InterPro" id="IPR001763">
    <property type="entry name" value="Rhodanese-like_dom"/>
</dbReference>
<keyword evidence="10" id="KW-0687">Ribonucleoprotein</keyword>
<evidence type="ECO:0000256" key="14">
    <source>
        <dbReference type="ARBA" id="ARBA00048336"/>
    </source>
</evidence>
<evidence type="ECO:0000259" key="19">
    <source>
        <dbReference type="PROSITE" id="PS50206"/>
    </source>
</evidence>
<evidence type="ECO:0000256" key="10">
    <source>
        <dbReference type="ARBA" id="ARBA00023274"/>
    </source>
</evidence>
<organism evidence="20 21">
    <name type="scientific">Cricetulus griseus</name>
    <name type="common">Chinese hamster</name>
    <name type="synonym">Cricetulus barabensis griseus</name>
    <dbReference type="NCBI Taxonomy" id="10029"/>
    <lineage>
        <taxon>Eukaryota</taxon>
        <taxon>Metazoa</taxon>
        <taxon>Chordata</taxon>
        <taxon>Craniata</taxon>
        <taxon>Vertebrata</taxon>
        <taxon>Euteleostomi</taxon>
        <taxon>Mammalia</taxon>
        <taxon>Eutheria</taxon>
        <taxon>Euarchontoglires</taxon>
        <taxon>Glires</taxon>
        <taxon>Rodentia</taxon>
        <taxon>Myomorpha</taxon>
        <taxon>Muroidea</taxon>
        <taxon>Cricetidae</taxon>
        <taxon>Cricetinae</taxon>
        <taxon>Cricetulus</taxon>
    </lineage>
</organism>
<dbReference type="InterPro" id="IPR020422">
    <property type="entry name" value="TYR_PHOSPHATASE_DUAL_dom"/>
</dbReference>
<protein>
    <recommendedName>
        <fullName evidence="11">Large ribosomal subunit protein eL29</fullName>
        <ecNumber evidence="5">3.1.3.16</ecNumber>
        <ecNumber evidence="4">3.1.3.48</ecNumber>
    </recommendedName>
    <alternativeName>
        <fullName evidence="12">60S ribosomal protein L29</fullName>
    </alternativeName>
</protein>
<evidence type="ECO:0000259" key="18">
    <source>
        <dbReference type="PROSITE" id="PS50056"/>
    </source>
</evidence>
<dbReference type="SMART" id="SM00195">
    <property type="entry name" value="DSPc"/>
    <property type="match status" value="1"/>
</dbReference>
<dbReference type="GO" id="GO:0004722">
    <property type="term" value="F:protein serine/threonine phosphatase activity"/>
    <property type="evidence" value="ECO:0007669"/>
    <property type="project" value="UniProtKB-EC"/>
</dbReference>
<evidence type="ECO:0000256" key="13">
    <source>
        <dbReference type="ARBA" id="ARBA00047761"/>
    </source>
</evidence>
<dbReference type="PROSITE" id="PS50056">
    <property type="entry name" value="TYR_PHOSPHATASE_2"/>
    <property type="match status" value="1"/>
</dbReference>
<dbReference type="GO" id="GO:0006412">
    <property type="term" value="P:translation"/>
    <property type="evidence" value="ECO:0007669"/>
    <property type="project" value="InterPro"/>
</dbReference>
<evidence type="ECO:0000313" key="20">
    <source>
        <dbReference type="EMBL" id="ERE76104.1"/>
    </source>
</evidence>
<dbReference type="InterPro" id="IPR000340">
    <property type="entry name" value="Dual-sp_phosphatase_cat-dom"/>
</dbReference>
<dbReference type="GO" id="GO:0033550">
    <property type="term" value="F:MAP kinase tyrosine phosphatase activity"/>
    <property type="evidence" value="ECO:0007669"/>
    <property type="project" value="TreeGrafter"/>
</dbReference>
<dbReference type="Proteomes" id="UP000030759">
    <property type="component" value="Unassembled WGS sequence"/>
</dbReference>
<feature type="domain" description="Tyrosine-protein phosphatase" evidence="17">
    <location>
        <begin position="193"/>
        <end position="336"/>
    </location>
</feature>
<feature type="region of interest" description="Disordered" evidence="16">
    <location>
        <begin position="559"/>
        <end position="600"/>
    </location>
</feature>
<dbReference type="CDD" id="cd01446">
    <property type="entry name" value="DSP_MapKP"/>
    <property type="match status" value="1"/>
</dbReference>
<sequence>MPCKSAEWLQEELEARGGASLLLLDCRPHELFESSHIETAINLAIPGLMLRRLRKGNLPIRSIIPNHADKERFATRCKAATVLLYDEATAEWQPEPGAPASVLGLLLQKLRDDGCQAYYLQGGFNKFQTEYSEHCETNVDSSSSPSGSPPTSVLGLGGLRISSDCSDGESDRELPSSATESDGSPVPSSQPAFPVQILPYLYLGCAKDSTNLDVLGKYGIKYILNVTPNLPNAFEHGGEFTYKQIPISDHWSQNLSQFFPEAISFIDEARSKKCGVLVHCLAGISRSVTVTVAYLMQKMNLSLNDAYDFVKRKKSNISPNFNFMGQLLDFERTLGLSSPCDNHAPSEQLYFSTPTNHNLFPINTLESTSYFFIFRLRHTGQVLLTLSSLWTSLLRPCSPLQDPCDYIRPTRKIQDLQTCFEEDQASVPGRKGQVFGDKYLTQRVARVNSSLYTQEPARKWHRNGIKKPRSQRYESLKGVDPKFLRNMRFAKKHNKKGLKKMQANNAKAMSARAEAIKDLVKPKLVKPKMPKGPSRKLSRLAFIAHPKLGKRIRSYMAKGRRLCQPKPKVQTKAEASAPAKAPASAPAQVPKGAQAPVKTP</sequence>
<keyword evidence="8" id="KW-0904">Protein phosphatase</keyword>
<dbReference type="FunFam" id="3.90.190.10:FF:000011">
    <property type="entry name" value="Dual specificity phosphatase 6"/>
    <property type="match status" value="1"/>
</dbReference>
<feature type="domain" description="Rhodanese" evidence="19">
    <location>
        <begin position="17"/>
        <end position="136"/>
    </location>
</feature>
<dbReference type="SMART" id="SM00450">
    <property type="entry name" value="RHOD"/>
    <property type="match status" value="1"/>
</dbReference>
<dbReference type="CDD" id="cd14643">
    <property type="entry name" value="DSP_DUSP7"/>
    <property type="match status" value="1"/>
</dbReference>
<feature type="compositionally biased region" description="Polar residues" evidence="16">
    <location>
        <begin position="176"/>
        <end position="189"/>
    </location>
</feature>
<dbReference type="FunFam" id="3.40.250.10:FF:000011">
    <property type="entry name" value="Dual specificity phosphatase 7"/>
    <property type="match status" value="1"/>
</dbReference>
<keyword evidence="7 20" id="KW-0378">Hydrolase</keyword>
<dbReference type="Gene3D" id="3.40.250.10">
    <property type="entry name" value="Rhodanese-like domain"/>
    <property type="match status" value="1"/>
</dbReference>
<name>A0A061I857_CRIGR</name>
<evidence type="ECO:0000256" key="3">
    <source>
        <dbReference type="ARBA" id="ARBA00010247"/>
    </source>
</evidence>
<keyword evidence="9" id="KW-0689">Ribosomal protein</keyword>
<comment type="similarity">
    <text evidence="2">Belongs to the protein-tyrosine phosphatase family. Non-receptor class dual specificity subfamily.</text>
</comment>
<dbReference type="GO" id="GO:0017017">
    <property type="term" value="F:MAP kinase tyrosine/serine/threonine phosphatase activity"/>
    <property type="evidence" value="ECO:0007669"/>
    <property type="project" value="InterPro"/>
</dbReference>
<evidence type="ECO:0000256" key="4">
    <source>
        <dbReference type="ARBA" id="ARBA00013064"/>
    </source>
</evidence>
<dbReference type="Gene3D" id="3.90.190.10">
    <property type="entry name" value="Protein tyrosine phosphatase superfamily"/>
    <property type="match status" value="1"/>
</dbReference>
<dbReference type="InterPro" id="IPR029021">
    <property type="entry name" value="Prot-tyrosine_phosphatase-like"/>
</dbReference>
<dbReference type="PRINTS" id="PR01764">
    <property type="entry name" value="MAPKPHPHTASE"/>
</dbReference>
<evidence type="ECO:0000256" key="2">
    <source>
        <dbReference type="ARBA" id="ARBA00008601"/>
    </source>
</evidence>
<comment type="subcellular location">
    <subcellularLocation>
        <location evidence="1">Cytoplasm</location>
    </subcellularLocation>
</comment>
<dbReference type="PROSITE" id="PS50054">
    <property type="entry name" value="TYR_PHOSPHATASE_DUAL"/>
    <property type="match status" value="1"/>
</dbReference>
<dbReference type="GO" id="GO:1990904">
    <property type="term" value="C:ribonucleoprotein complex"/>
    <property type="evidence" value="ECO:0007669"/>
    <property type="project" value="UniProtKB-KW"/>
</dbReference>
<dbReference type="Pfam" id="PF00581">
    <property type="entry name" value="Rhodanese"/>
    <property type="match status" value="1"/>
</dbReference>
<dbReference type="GO" id="GO:0005840">
    <property type="term" value="C:ribosome"/>
    <property type="evidence" value="ECO:0007669"/>
    <property type="project" value="UniProtKB-KW"/>
</dbReference>
<evidence type="ECO:0000256" key="15">
    <source>
        <dbReference type="ARBA" id="ARBA00051722"/>
    </source>
</evidence>
<reference evidence="21" key="1">
    <citation type="journal article" date="2013" name="Nat. Biotechnol.">
        <title>Chinese hamster genome sequenced from sorted chromosomes.</title>
        <authorList>
            <person name="Brinkrolf K."/>
            <person name="Rupp O."/>
            <person name="Laux H."/>
            <person name="Kollin F."/>
            <person name="Ernst W."/>
            <person name="Linke B."/>
            <person name="Kofler R."/>
            <person name="Romand S."/>
            <person name="Hesse F."/>
            <person name="Budach W.E."/>
            <person name="Galosy S."/>
            <person name="Muller D."/>
            <person name="Noll T."/>
            <person name="Wienberg J."/>
            <person name="Jostock T."/>
            <person name="Leonard M."/>
            <person name="Grillari J."/>
            <person name="Tauch A."/>
            <person name="Goesmann A."/>
            <person name="Helk B."/>
            <person name="Mott J.E."/>
            <person name="Puhler A."/>
            <person name="Borth N."/>
        </authorList>
    </citation>
    <scope>NUCLEOTIDE SEQUENCE [LARGE SCALE GENOMIC DNA]</scope>
    <source>
        <strain evidence="21">17A/GY</strain>
    </source>
</reference>
<comment type="catalytic activity">
    <reaction evidence="15">
        <text>O-phospho-L-tyrosyl-[protein] + H2O = L-tyrosyl-[protein] + phosphate</text>
        <dbReference type="Rhea" id="RHEA:10684"/>
        <dbReference type="Rhea" id="RHEA-COMP:10136"/>
        <dbReference type="Rhea" id="RHEA-COMP:20101"/>
        <dbReference type="ChEBI" id="CHEBI:15377"/>
        <dbReference type="ChEBI" id="CHEBI:43474"/>
        <dbReference type="ChEBI" id="CHEBI:46858"/>
        <dbReference type="ChEBI" id="CHEBI:61978"/>
        <dbReference type="EC" id="3.1.3.48"/>
    </reaction>
</comment>
<accession>A0A061I857</accession>
<proteinExistence type="inferred from homology"/>
<dbReference type="EC" id="3.1.3.16" evidence="5"/>
<evidence type="ECO:0000256" key="16">
    <source>
        <dbReference type="SAM" id="MobiDB-lite"/>
    </source>
</evidence>
<dbReference type="EC" id="3.1.3.48" evidence="4"/>
<evidence type="ECO:0000256" key="11">
    <source>
        <dbReference type="ARBA" id="ARBA00035222"/>
    </source>
</evidence>
<dbReference type="EMBL" id="KE674829">
    <property type="protein sequence ID" value="ERE76104.1"/>
    <property type="molecule type" value="Genomic_DNA"/>
</dbReference>
<evidence type="ECO:0000256" key="5">
    <source>
        <dbReference type="ARBA" id="ARBA00013081"/>
    </source>
</evidence>
<dbReference type="Pfam" id="PF01779">
    <property type="entry name" value="Ribosomal_L29e"/>
    <property type="match status" value="1"/>
</dbReference>
<keyword evidence="6" id="KW-0963">Cytoplasm</keyword>
<evidence type="ECO:0000256" key="7">
    <source>
        <dbReference type="ARBA" id="ARBA00022801"/>
    </source>
</evidence>
<evidence type="ECO:0000256" key="9">
    <source>
        <dbReference type="ARBA" id="ARBA00022980"/>
    </source>
</evidence>
<dbReference type="GO" id="GO:0043409">
    <property type="term" value="P:negative regulation of MAPK cascade"/>
    <property type="evidence" value="ECO:0007669"/>
    <property type="project" value="TreeGrafter"/>
</dbReference>
<dbReference type="InterPro" id="IPR036873">
    <property type="entry name" value="Rhodanese-like_dom_sf"/>
</dbReference>
<dbReference type="PANTHER" id="PTHR10159">
    <property type="entry name" value="DUAL SPECIFICITY PROTEIN PHOSPHATASE"/>
    <property type="match status" value="1"/>
</dbReference>
<dbReference type="SUPFAM" id="SSF52821">
    <property type="entry name" value="Rhodanese/Cell cycle control phosphatase"/>
    <property type="match status" value="1"/>
</dbReference>
<dbReference type="PANTHER" id="PTHR10159:SF305">
    <property type="entry name" value="DUAL SPECIFICITY PROTEIN PHOSPHATASE 7"/>
    <property type="match status" value="1"/>
</dbReference>
<evidence type="ECO:0000256" key="12">
    <source>
        <dbReference type="ARBA" id="ARBA00035328"/>
    </source>
</evidence>
<evidence type="ECO:0000256" key="1">
    <source>
        <dbReference type="ARBA" id="ARBA00004496"/>
    </source>
</evidence>
<dbReference type="Pfam" id="PF00782">
    <property type="entry name" value="DSPc"/>
    <property type="match status" value="1"/>
</dbReference>
<comment type="catalytic activity">
    <reaction evidence="13">
        <text>O-phospho-L-seryl-[protein] + H2O = L-seryl-[protein] + phosphate</text>
        <dbReference type="Rhea" id="RHEA:20629"/>
        <dbReference type="Rhea" id="RHEA-COMP:9863"/>
        <dbReference type="Rhea" id="RHEA-COMP:11604"/>
        <dbReference type="ChEBI" id="CHEBI:15377"/>
        <dbReference type="ChEBI" id="CHEBI:29999"/>
        <dbReference type="ChEBI" id="CHEBI:43474"/>
        <dbReference type="ChEBI" id="CHEBI:83421"/>
        <dbReference type="EC" id="3.1.3.16"/>
    </reaction>
</comment>
<gene>
    <name evidence="20" type="ORF">H671_4g12093</name>
</gene>
<dbReference type="PROSITE" id="PS50206">
    <property type="entry name" value="RHODANESE_3"/>
    <property type="match status" value="1"/>
</dbReference>
<dbReference type="Gene3D" id="6.10.140.1730">
    <property type="match status" value="1"/>
</dbReference>
<dbReference type="SUPFAM" id="SSF52799">
    <property type="entry name" value="(Phosphotyrosine protein) phosphatases II"/>
    <property type="match status" value="1"/>
</dbReference>
<dbReference type="GO" id="GO:0008330">
    <property type="term" value="F:protein tyrosine/threonine phosphatase activity"/>
    <property type="evidence" value="ECO:0007669"/>
    <property type="project" value="TreeGrafter"/>
</dbReference>
<comment type="similarity">
    <text evidence="3">Belongs to the eukaryotic ribosomal protein eL29 family.</text>
</comment>
<dbReference type="GO" id="GO:0003735">
    <property type="term" value="F:structural constituent of ribosome"/>
    <property type="evidence" value="ECO:0007669"/>
    <property type="project" value="InterPro"/>
</dbReference>
<evidence type="ECO:0000256" key="6">
    <source>
        <dbReference type="ARBA" id="ARBA00022490"/>
    </source>
</evidence>
<dbReference type="InterPro" id="IPR002673">
    <property type="entry name" value="Ribosomal_eL29"/>
</dbReference>
<dbReference type="InterPro" id="IPR000387">
    <property type="entry name" value="Tyr_Pase_dom"/>
</dbReference>
<dbReference type="InterPro" id="IPR008343">
    <property type="entry name" value="MKP"/>
</dbReference>
<feature type="compositionally biased region" description="Low complexity" evidence="16">
    <location>
        <begin position="572"/>
        <end position="587"/>
    </location>
</feature>
<evidence type="ECO:0000259" key="17">
    <source>
        <dbReference type="PROSITE" id="PS50054"/>
    </source>
</evidence>
<comment type="catalytic activity">
    <reaction evidence="14">
        <text>O-phospho-L-threonyl-[protein] + H2O = L-threonyl-[protein] + phosphate</text>
        <dbReference type="Rhea" id="RHEA:47004"/>
        <dbReference type="Rhea" id="RHEA-COMP:11060"/>
        <dbReference type="Rhea" id="RHEA-COMP:11605"/>
        <dbReference type="ChEBI" id="CHEBI:15377"/>
        <dbReference type="ChEBI" id="CHEBI:30013"/>
        <dbReference type="ChEBI" id="CHEBI:43474"/>
        <dbReference type="ChEBI" id="CHEBI:61977"/>
        <dbReference type="EC" id="3.1.3.16"/>
    </reaction>
</comment>
<evidence type="ECO:0000313" key="21">
    <source>
        <dbReference type="Proteomes" id="UP000030759"/>
    </source>
</evidence>
<feature type="domain" description="Tyrosine specific protein phosphatases" evidence="18">
    <location>
        <begin position="257"/>
        <end position="317"/>
    </location>
</feature>
<dbReference type="AlphaFoldDB" id="A0A061I857"/>
<feature type="region of interest" description="Disordered" evidence="16">
    <location>
        <begin position="165"/>
        <end position="189"/>
    </location>
</feature>
<dbReference type="GO" id="GO:0005829">
    <property type="term" value="C:cytosol"/>
    <property type="evidence" value="ECO:0007669"/>
    <property type="project" value="TreeGrafter"/>
</dbReference>
<evidence type="ECO:0000256" key="8">
    <source>
        <dbReference type="ARBA" id="ARBA00022912"/>
    </source>
</evidence>